<reference evidence="3 4" key="1">
    <citation type="submission" date="2020-04" db="EMBL/GenBank/DDBJ databases">
        <title>Donghicola sp., a member of the Rhodobacteraceae family isolated from mangrove forest in Thailand.</title>
        <authorList>
            <person name="Charoenyingcharoen P."/>
            <person name="Yukphan P."/>
        </authorList>
    </citation>
    <scope>NUCLEOTIDE SEQUENCE [LARGE SCALE GENOMIC DNA]</scope>
    <source>
        <strain evidence="1 4">B5-SW-15</strain>
        <strain evidence="2 3">C2-DW-16</strain>
    </source>
</reference>
<proteinExistence type="predicted"/>
<name>A0A850Q8I7_9RHOB</name>
<dbReference type="Gene3D" id="3.30.530.20">
    <property type="match status" value="1"/>
</dbReference>
<dbReference type="EMBL" id="JABCJD010000008">
    <property type="protein sequence ID" value="NVO28771.1"/>
    <property type="molecule type" value="Genomic_DNA"/>
</dbReference>
<organism evidence="1 4">
    <name type="scientific">Donghicola mangrovi</name>
    <dbReference type="NCBI Taxonomy" id="2729614"/>
    <lineage>
        <taxon>Bacteria</taxon>
        <taxon>Pseudomonadati</taxon>
        <taxon>Pseudomonadota</taxon>
        <taxon>Alphaproteobacteria</taxon>
        <taxon>Rhodobacterales</taxon>
        <taxon>Roseobacteraceae</taxon>
        <taxon>Donghicola</taxon>
    </lineage>
</organism>
<dbReference type="EMBL" id="JABCJE010000007">
    <property type="protein sequence ID" value="NVO24542.1"/>
    <property type="molecule type" value="Genomic_DNA"/>
</dbReference>
<evidence type="ECO:0000313" key="2">
    <source>
        <dbReference type="EMBL" id="NVO28771.1"/>
    </source>
</evidence>
<dbReference type="RefSeq" id="WP_176855459.1">
    <property type="nucleotide sequence ID" value="NZ_JABCJD010000008.1"/>
</dbReference>
<dbReference type="Proteomes" id="UP000592216">
    <property type="component" value="Unassembled WGS sequence"/>
</dbReference>
<dbReference type="SUPFAM" id="SSF55961">
    <property type="entry name" value="Bet v1-like"/>
    <property type="match status" value="1"/>
</dbReference>
<evidence type="ECO:0000313" key="3">
    <source>
        <dbReference type="Proteomes" id="UP000523601"/>
    </source>
</evidence>
<gene>
    <name evidence="2" type="ORF">HJ526_15175</name>
    <name evidence="1" type="ORF">HJ536_14340</name>
</gene>
<sequence>MKFSTREDIDLPIDQVFAQVSDLDQFERAALRRGVKIRRLDDSTQPKVGMAWEMDFVMRGKERHLDAQLTGFDAPNGMTFEGKSGGMTHHLMVDLTPLSKKRTRLQIELDLKPRTLPARLLIQSFKLAKQSLNKKFKQRIASFARDVEKAAAR</sequence>
<protein>
    <submittedName>
        <fullName evidence="1">SRPBCC family protein</fullName>
    </submittedName>
</protein>
<dbReference type="Pfam" id="PF10604">
    <property type="entry name" value="Polyketide_cyc2"/>
    <property type="match status" value="1"/>
</dbReference>
<keyword evidence="3" id="KW-1185">Reference proteome</keyword>
<evidence type="ECO:0000313" key="4">
    <source>
        <dbReference type="Proteomes" id="UP000592216"/>
    </source>
</evidence>
<dbReference type="InterPro" id="IPR023393">
    <property type="entry name" value="START-like_dom_sf"/>
</dbReference>
<dbReference type="CDD" id="cd07812">
    <property type="entry name" value="SRPBCC"/>
    <property type="match status" value="1"/>
</dbReference>
<dbReference type="Proteomes" id="UP000523601">
    <property type="component" value="Unassembled WGS sequence"/>
</dbReference>
<dbReference type="InterPro" id="IPR019587">
    <property type="entry name" value="Polyketide_cyclase/dehydratase"/>
</dbReference>
<evidence type="ECO:0000313" key="1">
    <source>
        <dbReference type="EMBL" id="NVO24542.1"/>
    </source>
</evidence>
<comment type="caution">
    <text evidence="1">The sequence shown here is derived from an EMBL/GenBank/DDBJ whole genome shotgun (WGS) entry which is preliminary data.</text>
</comment>
<accession>A0A850Q8I7</accession>
<dbReference type="AlphaFoldDB" id="A0A850Q8I7"/>